<evidence type="ECO:0000313" key="4">
    <source>
        <dbReference type="EMBL" id="MFD2564600.1"/>
    </source>
</evidence>
<keyword evidence="4" id="KW-0032">Aminotransferase</keyword>
<dbReference type="Proteomes" id="UP001597319">
    <property type="component" value="Unassembled WGS sequence"/>
</dbReference>
<dbReference type="PANTHER" id="PTHR30244:SF36">
    <property type="entry name" value="3-OXO-GLUCOSE-6-PHOSPHATE:GLUTAMATE AMINOTRANSFERASE"/>
    <property type="match status" value="1"/>
</dbReference>
<dbReference type="RefSeq" id="WP_378294423.1">
    <property type="nucleotide sequence ID" value="NZ_JBHULE010000019.1"/>
</dbReference>
<keyword evidence="5" id="KW-1185">Reference proteome</keyword>
<dbReference type="InterPro" id="IPR015421">
    <property type="entry name" value="PyrdxlP-dep_Trfase_major"/>
</dbReference>
<dbReference type="EMBL" id="JBHULE010000019">
    <property type="protein sequence ID" value="MFD2564600.1"/>
    <property type="molecule type" value="Genomic_DNA"/>
</dbReference>
<evidence type="ECO:0000256" key="2">
    <source>
        <dbReference type="ARBA" id="ARBA00037999"/>
    </source>
</evidence>
<dbReference type="GO" id="GO:0008483">
    <property type="term" value="F:transaminase activity"/>
    <property type="evidence" value="ECO:0007669"/>
    <property type="project" value="UniProtKB-KW"/>
</dbReference>
<reference evidence="5" key="1">
    <citation type="journal article" date="2019" name="Int. J. Syst. Evol. Microbiol.">
        <title>The Global Catalogue of Microorganisms (GCM) 10K type strain sequencing project: providing services to taxonomists for standard genome sequencing and annotation.</title>
        <authorList>
            <consortium name="The Broad Institute Genomics Platform"/>
            <consortium name="The Broad Institute Genome Sequencing Center for Infectious Disease"/>
            <person name="Wu L."/>
            <person name="Ma J."/>
        </authorList>
    </citation>
    <scope>NUCLEOTIDE SEQUENCE [LARGE SCALE GENOMIC DNA]</scope>
    <source>
        <strain evidence="5">KCTC 52274</strain>
    </source>
</reference>
<dbReference type="SUPFAM" id="SSF53383">
    <property type="entry name" value="PLP-dependent transferases"/>
    <property type="match status" value="1"/>
</dbReference>
<dbReference type="InterPro" id="IPR015422">
    <property type="entry name" value="PyrdxlP-dep_Trfase_small"/>
</dbReference>
<dbReference type="Gene3D" id="3.90.1150.10">
    <property type="entry name" value="Aspartate Aminotransferase, domain 1"/>
    <property type="match status" value="1"/>
</dbReference>
<comment type="similarity">
    <text evidence="2 3">Belongs to the DegT/DnrJ/EryC1 family.</text>
</comment>
<dbReference type="CDD" id="cd00616">
    <property type="entry name" value="AHBA_syn"/>
    <property type="match status" value="1"/>
</dbReference>
<gene>
    <name evidence="4" type="ORF">ACFSR1_18095</name>
</gene>
<dbReference type="PANTHER" id="PTHR30244">
    <property type="entry name" value="TRANSAMINASE"/>
    <property type="match status" value="1"/>
</dbReference>
<comment type="caution">
    <text evidence="4">The sequence shown here is derived from an EMBL/GenBank/DDBJ whole genome shotgun (WGS) entry which is preliminary data.</text>
</comment>
<proteinExistence type="inferred from homology"/>
<sequence>MKVPFLDLKRINAPYKKQLEEAFGDVLHSGQYILGQNVESFENAFAQYCGAKYCIGTGNGLDALTLVLKGYIELGKLKEGDKVIVAANTFIATILSIKHAGLEPVLVEPDEKTFTICPNTISEALTTDVKAVVVTHLYGQLANVEKIKQITSRNNLILIDDAAQAHGAIDHVGKKAGNLVDATIFSFYPTKNLGCLGDGGAVTTNDNALAILIQKLRNYGKVNKYEHQLIGYNSRLDELQAAFLSEKLTDLDKANALRRQIASAYIDGIHNDLVRPPFWDGTCNHVFHLFVVRVQQREKFCKYLERNHIGYLLHYPIAPHQQQASLVNQKNRFKITERISEEVVSLPMFPGLTADEIQYVIQKINQWTS</sequence>
<organism evidence="4 5">
    <name type="scientific">Aquimarina rubra</name>
    <dbReference type="NCBI Taxonomy" id="1920033"/>
    <lineage>
        <taxon>Bacteria</taxon>
        <taxon>Pseudomonadati</taxon>
        <taxon>Bacteroidota</taxon>
        <taxon>Flavobacteriia</taxon>
        <taxon>Flavobacteriales</taxon>
        <taxon>Flavobacteriaceae</taxon>
        <taxon>Aquimarina</taxon>
    </lineage>
</organism>
<name>A0ABW5LIF8_9FLAO</name>
<dbReference type="Gene3D" id="3.40.640.10">
    <property type="entry name" value="Type I PLP-dependent aspartate aminotransferase-like (Major domain)"/>
    <property type="match status" value="1"/>
</dbReference>
<dbReference type="Pfam" id="PF01041">
    <property type="entry name" value="DegT_DnrJ_EryC1"/>
    <property type="match status" value="1"/>
</dbReference>
<evidence type="ECO:0000256" key="1">
    <source>
        <dbReference type="ARBA" id="ARBA00022898"/>
    </source>
</evidence>
<dbReference type="PIRSF" id="PIRSF000390">
    <property type="entry name" value="PLP_StrS"/>
    <property type="match status" value="1"/>
</dbReference>
<evidence type="ECO:0000256" key="3">
    <source>
        <dbReference type="RuleBase" id="RU004508"/>
    </source>
</evidence>
<accession>A0ABW5LIF8</accession>
<dbReference type="InterPro" id="IPR000653">
    <property type="entry name" value="DegT/StrS_aminotransferase"/>
</dbReference>
<keyword evidence="4" id="KW-0808">Transferase</keyword>
<evidence type="ECO:0000313" key="5">
    <source>
        <dbReference type="Proteomes" id="UP001597319"/>
    </source>
</evidence>
<dbReference type="InterPro" id="IPR015424">
    <property type="entry name" value="PyrdxlP-dep_Trfase"/>
</dbReference>
<keyword evidence="1 3" id="KW-0663">Pyridoxal phosphate</keyword>
<protein>
    <submittedName>
        <fullName evidence="4">DegT/DnrJ/EryC1/StrS family aminotransferase</fullName>
    </submittedName>
</protein>